<dbReference type="PROSITE" id="PS50887">
    <property type="entry name" value="GGDEF"/>
    <property type="match status" value="1"/>
</dbReference>
<dbReference type="InterPro" id="IPR000160">
    <property type="entry name" value="GGDEF_dom"/>
</dbReference>
<dbReference type="PANTHER" id="PTHR45138">
    <property type="entry name" value="REGULATORY COMPONENTS OF SENSORY TRANSDUCTION SYSTEM"/>
    <property type="match status" value="1"/>
</dbReference>
<reference evidence="5 6" key="1">
    <citation type="journal article" date="2008" name="Int. J. Syst. Evol. Microbiol.">
        <title>Description of Roseateles aquatilis sp. nov. and Roseateles terrae sp. nov., in the class Betaproteobacteria, and emended description of the genus Roseateles.</title>
        <authorList>
            <person name="Gomila M."/>
            <person name="Bowien B."/>
            <person name="Falsen E."/>
            <person name="Moore E.R."/>
            <person name="Lalucat J."/>
        </authorList>
    </citation>
    <scope>NUCLEOTIDE SEQUENCE [LARGE SCALE GENOMIC DNA]</scope>
    <source>
        <strain evidence="5 6">CCUG 48205</strain>
    </source>
</reference>
<dbReference type="SMART" id="SM00267">
    <property type="entry name" value="GGDEF"/>
    <property type="match status" value="1"/>
</dbReference>
<evidence type="ECO:0000313" key="6">
    <source>
        <dbReference type="Proteomes" id="UP000197468"/>
    </source>
</evidence>
<feature type="coiled-coil region" evidence="3">
    <location>
        <begin position="342"/>
        <end position="397"/>
    </location>
</feature>
<gene>
    <name evidence="5" type="ORF">CDN99_03480</name>
</gene>
<evidence type="ECO:0000313" key="5">
    <source>
        <dbReference type="EMBL" id="OWQ93536.1"/>
    </source>
</evidence>
<dbReference type="EC" id="2.7.7.65" evidence="1"/>
<dbReference type="InterPro" id="IPR050469">
    <property type="entry name" value="Diguanylate_Cyclase"/>
</dbReference>
<comment type="caution">
    <text evidence="5">The sequence shown here is derived from an EMBL/GenBank/DDBJ whole genome shotgun (WGS) entry which is preliminary data.</text>
</comment>
<dbReference type="AlphaFoldDB" id="A0A246JLL8"/>
<organism evidence="5 6">
    <name type="scientific">Roseateles aquatilis</name>
    <dbReference type="NCBI Taxonomy" id="431061"/>
    <lineage>
        <taxon>Bacteria</taxon>
        <taxon>Pseudomonadati</taxon>
        <taxon>Pseudomonadota</taxon>
        <taxon>Betaproteobacteria</taxon>
        <taxon>Burkholderiales</taxon>
        <taxon>Sphaerotilaceae</taxon>
        <taxon>Roseateles</taxon>
    </lineage>
</organism>
<evidence type="ECO:0000256" key="2">
    <source>
        <dbReference type="ARBA" id="ARBA00034247"/>
    </source>
</evidence>
<dbReference type="Gene3D" id="3.30.70.270">
    <property type="match status" value="1"/>
</dbReference>
<dbReference type="FunFam" id="3.30.70.270:FF:000001">
    <property type="entry name" value="Diguanylate cyclase domain protein"/>
    <property type="match status" value="1"/>
</dbReference>
<proteinExistence type="predicted"/>
<dbReference type="GO" id="GO:0005886">
    <property type="term" value="C:plasma membrane"/>
    <property type="evidence" value="ECO:0007669"/>
    <property type="project" value="TreeGrafter"/>
</dbReference>
<dbReference type="PANTHER" id="PTHR45138:SF9">
    <property type="entry name" value="DIGUANYLATE CYCLASE DGCM-RELATED"/>
    <property type="match status" value="1"/>
</dbReference>
<dbReference type="SUPFAM" id="SSF55073">
    <property type="entry name" value="Nucleotide cyclase"/>
    <property type="match status" value="1"/>
</dbReference>
<keyword evidence="6" id="KW-1185">Reference proteome</keyword>
<accession>A0A246JLL8</accession>
<dbReference type="GO" id="GO:1902201">
    <property type="term" value="P:negative regulation of bacterial-type flagellum-dependent cell motility"/>
    <property type="evidence" value="ECO:0007669"/>
    <property type="project" value="TreeGrafter"/>
</dbReference>
<keyword evidence="3" id="KW-0175">Coiled coil</keyword>
<comment type="catalytic activity">
    <reaction evidence="2">
        <text>2 GTP = 3',3'-c-di-GMP + 2 diphosphate</text>
        <dbReference type="Rhea" id="RHEA:24898"/>
        <dbReference type="ChEBI" id="CHEBI:33019"/>
        <dbReference type="ChEBI" id="CHEBI:37565"/>
        <dbReference type="ChEBI" id="CHEBI:58805"/>
        <dbReference type="EC" id="2.7.7.65"/>
    </reaction>
</comment>
<dbReference type="InterPro" id="IPR029787">
    <property type="entry name" value="Nucleotide_cyclase"/>
</dbReference>
<dbReference type="SUPFAM" id="SSF48452">
    <property type="entry name" value="TPR-like"/>
    <property type="match status" value="1"/>
</dbReference>
<evidence type="ECO:0000259" key="4">
    <source>
        <dbReference type="PROSITE" id="PS50887"/>
    </source>
</evidence>
<dbReference type="GO" id="GO:0052621">
    <property type="term" value="F:diguanylate cyclase activity"/>
    <property type="evidence" value="ECO:0007669"/>
    <property type="project" value="UniProtKB-EC"/>
</dbReference>
<dbReference type="RefSeq" id="WP_088382682.1">
    <property type="nucleotide sequence ID" value="NZ_NIOF01000001.1"/>
</dbReference>
<dbReference type="Pfam" id="PF00990">
    <property type="entry name" value="GGDEF"/>
    <property type="match status" value="1"/>
</dbReference>
<sequence length="560" mass="61798">MFQRELARALHLSRRGAYRDATDALELALAAADSARDRARALILIAHNLPRQGDLQAALRRASEAVAAVRLVDGPDHDVWVAEAQTELCYVYAQFQMGRDALQAGWQALAAARRAADPVREAWALNRLAVAYAVSEQVDQACQDTLQALEIAQGHVGAERELMLSCLNNLAHFWLQASAEAIRNEDRQAAAEALAHAEPYAVRAAALVREEGNPFLVVVSLSNLVEYQLGTGAIDAALTIADEYEALAQRHGYAGMVQQARAQRALLQLRRDDTAGAQDAYEALEAMQELLLQPAPQQLPARLRRYLTLAMYRAYKLRGDPARALAAHEQLSALERQSARNAMALQTEAMLIRQEFEQAQARAEHALQDARRERERADQAEQEQHRLRRQAAELGRMAHEDALTGLNNRRHAEFALPLLLERARQESRPIALGLLDIDHFKQVNDAFGHGIGDQVLQKVAQVLRRQLRSADLLARVGGEEFMLVFVGVTAAKAQDICERLRTAIAAHAWGELAPALQVTVSIGLSAGEPPGKPHQLVEMADQALYGAKHAGRDRVQFMPC</sequence>
<evidence type="ECO:0000256" key="3">
    <source>
        <dbReference type="SAM" id="Coils"/>
    </source>
</evidence>
<dbReference type="NCBIfam" id="TIGR00254">
    <property type="entry name" value="GGDEF"/>
    <property type="match status" value="1"/>
</dbReference>
<dbReference type="Gene3D" id="1.25.40.10">
    <property type="entry name" value="Tetratricopeptide repeat domain"/>
    <property type="match status" value="1"/>
</dbReference>
<dbReference type="InterPro" id="IPR043128">
    <property type="entry name" value="Rev_trsase/Diguanyl_cyclase"/>
</dbReference>
<evidence type="ECO:0000256" key="1">
    <source>
        <dbReference type="ARBA" id="ARBA00012528"/>
    </source>
</evidence>
<dbReference type="GO" id="GO:0043709">
    <property type="term" value="P:cell adhesion involved in single-species biofilm formation"/>
    <property type="evidence" value="ECO:0007669"/>
    <property type="project" value="TreeGrafter"/>
</dbReference>
<feature type="domain" description="GGDEF" evidence="4">
    <location>
        <begin position="428"/>
        <end position="560"/>
    </location>
</feature>
<name>A0A246JLL8_9BURK</name>
<dbReference type="CDD" id="cd01949">
    <property type="entry name" value="GGDEF"/>
    <property type="match status" value="1"/>
</dbReference>
<protein>
    <recommendedName>
        <fullName evidence="1">diguanylate cyclase</fullName>
        <ecNumber evidence="1">2.7.7.65</ecNumber>
    </recommendedName>
</protein>
<dbReference type="OrthoDB" id="23692at2"/>
<dbReference type="EMBL" id="NIOF01000001">
    <property type="protein sequence ID" value="OWQ93536.1"/>
    <property type="molecule type" value="Genomic_DNA"/>
</dbReference>
<dbReference type="InterPro" id="IPR011990">
    <property type="entry name" value="TPR-like_helical_dom_sf"/>
</dbReference>
<dbReference type="Proteomes" id="UP000197468">
    <property type="component" value="Unassembled WGS sequence"/>
</dbReference>